<reference evidence="1 2" key="1">
    <citation type="submission" date="2018-06" db="EMBL/GenBank/DDBJ databases">
        <authorList>
            <consortium name="Pathogen Informatics"/>
            <person name="Doyle S."/>
        </authorList>
    </citation>
    <scope>NUCLEOTIDE SEQUENCE [LARGE SCALE GENOMIC DNA]</scope>
    <source>
        <strain evidence="1 2">NCTC13316</strain>
    </source>
</reference>
<dbReference type="EMBL" id="UGOD01000001">
    <property type="protein sequence ID" value="STX50584.1"/>
    <property type="molecule type" value="Genomic_DNA"/>
</dbReference>
<dbReference type="OrthoDB" id="5653053at2"/>
<gene>
    <name evidence="1" type="ORF">NCTC13316_00667</name>
</gene>
<dbReference type="AlphaFoldDB" id="A0A378JHH1"/>
<protein>
    <submittedName>
        <fullName evidence="1">Uncharacterized protein</fullName>
    </submittedName>
</protein>
<dbReference type="RefSeq" id="WP_115330292.1">
    <property type="nucleotide sequence ID" value="NZ_CAAAHP010000004.1"/>
</dbReference>
<evidence type="ECO:0000313" key="1">
    <source>
        <dbReference type="EMBL" id="STX50584.1"/>
    </source>
</evidence>
<name>A0A378JHH1_9GAMM</name>
<accession>A0A378JHH1</accession>
<keyword evidence="2" id="KW-1185">Reference proteome</keyword>
<proteinExistence type="predicted"/>
<organism evidence="1 2">
    <name type="scientific">Legionella busanensis</name>
    <dbReference type="NCBI Taxonomy" id="190655"/>
    <lineage>
        <taxon>Bacteria</taxon>
        <taxon>Pseudomonadati</taxon>
        <taxon>Pseudomonadota</taxon>
        <taxon>Gammaproteobacteria</taxon>
        <taxon>Legionellales</taxon>
        <taxon>Legionellaceae</taxon>
        <taxon>Legionella</taxon>
    </lineage>
</organism>
<evidence type="ECO:0000313" key="2">
    <source>
        <dbReference type="Proteomes" id="UP000254794"/>
    </source>
</evidence>
<dbReference type="Proteomes" id="UP000254794">
    <property type="component" value="Unassembled WGS sequence"/>
</dbReference>
<sequence>MPTNARYFSNLIPNQPKDNSLTLLFDYLGNINFYSLNLLQTVSYSRTQNKSQTISLSDITNASIFYALICRMKEEVGSSDFYNVDLVQDALIAKMNIAIENKKEVALEIISSWHRFAQFTQDKSRFHSNKSILPTIADFPEKINYIIYILLAHQLNKLKAKQPINLKDLSQLSLTLECITRNMVGSPFCFKLDIKSLLSKLAKQVDAFVCHNINNEFKNYFLPLQEFLQKELITQNGNWLSELIAYLNYELDNIPPGLDDSTTEKEYIENVLNYSSDLSKAITNLLNNEFSPPCTNNEVEDLIKETRKAMQLNKTFINSFLQRDKLTAEKIGLDRLQETTQFALTKAALSNHIALEPSAIYRFKPSYYDYKYFNFVLNHLNNLLGITENQVNIFGFVLAKLAHLPKFPIFCTIEEEDSTHPNSLIFPSQNIIIKLGLSAKNTQALIDFLNINYGNNTATLPAGPNTPIKVNLVTLIEKIVPDYYQCLIPMLLKNNRIKEIYQQIACYRTSVEDLLLPFQKQCTALKRPFSYSLFATTLLKAFNIDANPSYIEMFRNENRTDALLDIDIYFGNMTLAVANELVKRINTSFPKAYATVHEKSLDNGLPNLYQHISFDKTLFSNHYFNNLLANKLKQISSNSSYRSNVYPYLFNAAPAAHPVEQPVAESNCIII</sequence>